<keyword evidence="2" id="KW-1185">Reference proteome</keyword>
<evidence type="ECO:0000313" key="1">
    <source>
        <dbReference type="EMBL" id="EIW75826.1"/>
    </source>
</evidence>
<dbReference type="GeneID" id="19203946"/>
<protein>
    <submittedName>
        <fullName evidence="1">Uncharacterized protein</fullName>
    </submittedName>
</protein>
<comment type="caution">
    <text evidence="1">The sequence shown here is derived from an EMBL/GenBank/DDBJ whole genome shotgun (WGS) entry which is preliminary data.</text>
</comment>
<dbReference type="Proteomes" id="UP000053558">
    <property type="component" value="Unassembled WGS sequence"/>
</dbReference>
<accession>A0A5M3MA54</accession>
<reference evidence="2" key="1">
    <citation type="journal article" date="2012" name="Science">
        <title>The Paleozoic origin of enzymatic lignin decomposition reconstructed from 31 fungal genomes.</title>
        <authorList>
            <person name="Floudas D."/>
            <person name="Binder M."/>
            <person name="Riley R."/>
            <person name="Barry K."/>
            <person name="Blanchette R.A."/>
            <person name="Henrissat B."/>
            <person name="Martinez A.T."/>
            <person name="Otillar R."/>
            <person name="Spatafora J.W."/>
            <person name="Yadav J.S."/>
            <person name="Aerts A."/>
            <person name="Benoit I."/>
            <person name="Boyd A."/>
            <person name="Carlson A."/>
            <person name="Copeland A."/>
            <person name="Coutinho P.M."/>
            <person name="de Vries R.P."/>
            <person name="Ferreira P."/>
            <person name="Findley K."/>
            <person name="Foster B."/>
            <person name="Gaskell J."/>
            <person name="Glotzer D."/>
            <person name="Gorecki P."/>
            <person name="Heitman J."/>
            <person name="Hesse C."/>
            <person name="Hori C."/>
            <person name="Igarashi K."/>
            <person name="Jurgens J.A."/>
            <person name="Kallen N."/>
            <person name="Kersten P."/>
            <person name="Kohler A."/>
            <person name="Kuees U."/>
            <person name="Kumar T.K.A."/>
            <person name="Kuo A."/>
            <person name="LaButti K."/>
            <person name="Larrondo L.F."/>
            <person name="Lindquist E."/>
            <person name="Ling A."/>
            <person name="Lombard V."/>
            <person name="Lucas S."/>
            <person name="Lundell T."/>
            <person name="Martin R."/>
            <person name="McLaughlin D.J."/>
            <person name="Morgenstern I."/>
            <person name="Morin E."/>
            <person name="Murat C."/>
            <person name="Nagy L.G."/>
            <person name="Nolan M."/>
            <person name="Ohm R.A."/>
            <person name="Patyshakuliyeva A."/>
            <person name="Rokas A."/>
            <person name="Ruiz-Duenas F.J."/>
            <person name="Sabat G."/>
            <person name="Salamov A."/>
            <person name="Samejima M."/>
            <person name="Schmutz J."/>
            <person name="Slot J.C."/>
            <person name="St John F."/>
            <person name="Stenlid J."/>
            <person name="Sun H."/>
            <person name="Sun S."/>
            <person name="Syed K."/>
            <person name="Tsang A."/>
            <person name="Wiebenga A."/>
            <person name="Young D."/>
            <person name="Pisabarro A."/>
            <person name="Eastwood D.C."/>
            <person name="Martin F."/>
            <person name="Cullen D."/>
            <person name="Grigoriev I.V."/>
            <person name="Hibbett D.S."/>
        </authorList>
    </citation>
    <scope>NUCLEOTIDE SEQUENCE [LARGE SCALE GENOMIC DNA]</scope>
    <source>
        <strain evidence="2">RWD-64-598 SS2</strain>
    </source>
</reference>
<proteinExistence type="predicted"/>
<organism evidence="1 2">
    <name type="scientific">Coniophora puteana (strain RWD-64-598)</name>
    <name type="common">Brown rot fungus</name>
    <dbReference type="NCBI Taxonomy" id="741705"/>
    <lineage>
        <taxon>Eukaryota</taxon>
        <taxon>Fungi</taxon>
        <taxon>Dikarya</taxon>
        <taxon>Basidiomycota</taxon>
        <taxon>Agaricomycotina</taxon>
        <taxon>Agaricomycetes</taxon>
        <taxon>Agaricomycetidae</taxon>
        <taxon>Boletales</taxon>
        <taxon>Coniophorineae</taxon>
        <taxon>Coniophoraceae</taxon>
        <taxon>Coniophora</taxon>
    </lineage>
</organism>
<evidence type="ECO:0000313" key="2">
    <source>
        <dbReference type="Proteomes" id="UP000053558"/>
    </source>
</evidence>
<dbReference type="EMBL" id="JH711587">
    <property type="protein sequence ID" value="EIW75826.1"/>
    <property type="molecule type" value="Genomic_DNA"/>
</dbReference>
<sequence>MPTAVSHIQRVDVETCEGSRSSDAGLLMHHTKLPRTPVCLNAVLRDTIQVDSLPNFAGALVEHVCEGIKCKGPGRLSASSAAISTRVAALDIIADPLPQTVTCLRQHRLSAGGRGLWLSLMHDTMLATNERLQIPRVAGQVALQTA</sequence>
<dbReference type="RefSeq" id="XP_007773836.1">
    <property type="nucleotide sequence ID" value="XM_007775646.1"/>
</dbReference>
<dbReference type="AlphaFoldDB" id="A0A5M3MA54"/>
<name>A0A5M3MA54_CONPW</name>
<dbReference type="KEGG" id="cput:CONPUDRAFT_158606"/>
<gene>
    <name evidence="1" type="ORF">CONPUDRAFT_158606</name>
</gene>